<gene>
    <name evidence="3" type="ORF">H9741_06105</name>
</gene>
<dbReference type="EMBL" id="DXFX01000077">
    <property type="protein sequence ID" value="HIX08023.1"/>
    <property type="molecule type" value="Genomic_DNA"/>
</dbReference>
<dbReference type="AlphaFoldDB" id="A0A9D1V8M8"/>
<dbReference type="InterPro" id="IPR025588">
    <property type="entry name" value="YcxB-like_C"/>
</dbReference>
<keyword evidence="1" id="KW-0472">Membrane</keyword>
<evidence type="ECO:0000313" key="4">
    <source>
        <dbReference type="Proteomes" id="UP000824204"/>
    </source>
</evidence>
<protein>
    <submittedName>
        <fullName evidence="3">YcxB family protein</fullName>
    </submittedName>
</protein>
<organism evidence="3 4">
    <name type="scientific">Candidatus Borkfalkia faecipullorum</name>
    <dbReference type="NCBI Taxonomy" id="2838510"/>
    <lineage>
        <taxon>Bacteria</taxon>
        <taxon>Bacillati</taxon>
        <taxon>Bacillota</taxon>
        <taxon>Clostridia</taxon>
        <taxon>Christensenellales</taxon>
        <taxon>Christensenellaceae</taxon>
        <taxon>Candidatus Borkfalkia</taxon>
    </lineage>
</organism>
<comment type="caution">
    <text evidence="3">The sequence shown here is derived from an EMBL/GenBank/DDBJ whole genome shotgun (WGS) entry which is preliminary data.</text>
</comment>
<accession>A0A9D1V8M8</accession>
<name>A0A9D1V8M8_9FIRM</name>
<sequence length="185" mass="20773">MITGQYKNDLGEYKRFSAYHLFVARGIRAYLYPIVFLIFAAALLAAGILSANGVLYFGAAVLFAVALALPAIMLALQNAKIEKSVRANRNFLRTTHSFTFTEEGVGLTVKVQEKQEEYNIPYANIVRIFERPDVFYIYISGTQALIVPKSSLEGGTADDLAALFRVLKKRFREKKNLRGRTLPQE</sequence>
<evidence type="ECO:0000259" key="2">
    <source>
        <dbReference type="Pfam" id="PF14317"/>
    </source>
</evidence>
<keyword evidence="1" id="KW-1133">Transmembrane helix</keyword>
<proteinExistence type="predicted"/>
<feature type="domain" description="YcxB-like C-terminal" evidence="2">
    <location>
        <begin position="100"/>
        <end position="162"/>
    </location>
</feature>
<evidence type="ECO:0000256" key="1">
    <source>
        <dbReference type="SAM" id="Phobius"/>
    </source>
</evidence>
<feature type="transmembrane region" description="Helical" evidence="1">
    <location>
        <begin position="55"/>
        <end position="76"/>
    </location>
</feature>
<evidence type="ECO:0000313" key="3">
    <source>
        <dbReference type="EMBL" id="HIX08023.1"/>
    </source>
</evidence>
<feature type="transmembrane region" description="Helical" evidence="1">
    <location>
        <begin position="29"/>
        <end position="49"/>
    </location>
</feature>
<reference evidence="3" key="1">
    <citation type="journal article" date="2021" name="PeerJ">
        <title>Extensive microbial diversity within the chicken gut microbiome revealed by metagenomics and culture.</title>
        <authorList>
            <person name="Gilroy R."/>
            <person name="Ravi A."/>
            <person name="Getino M."/>
            <person name="Pursley I."/>
            <person name="Horton D.L."/>
            <person name="Alikhan N.F."/>
            <person name="Baker D."/>
            <person name="Gharbi K."/>
            <person name="Hall N."/>
            <person name="Watson M."/>
            <person name="Adriaenssens E.M."/>
            <person name="Foster-Nyarko E."/>
            <person name="Jarju S."/>
            <person name="Secka A."/>
            <person name="Antonio M."/>
            <person name="Oren A."/>
            <person name="Chaudhuri R.R."/>
            <person name="La Ragione R."/>
            <person name="Hildebrand F."/>
            <person name="Pallen M.J."/>
        </authorList>
    </citation>
    <scope>NUCLEOTIDE SEQUENCE</scope>
    <source>
        <strain evidence="3">811</strain>
    </source>
</reference>
<dbReference type="Proteomes" id="UP000824204">
    <property type="component" value="Unassembled WGS sequence"/>
</dbReference>
<reference evidence="3" key="2">
    <citation type="submission" date="2021-04" db="EMBL/GenBank/DDBJ databases">
        <authorList>
            <person name="Gilroy R."/>
        </authorList>
    </citation>
    <scope>NUCLEOTIDE SEQUENCE</scope>
    <source>
        <strain evidence="3">811</strain>
    </source>
</reference>
<dbReference type="Pfam" id="PF14317">
    <property type="entry name" value="YcxB"/>
    <property type="match status" value="1"/>
</dbReference>
<keyword evidence="1" id="KW-0812">Transmembrane</keyword>